<dbReference type="EMBL" id="VIGV01000004">
    <property type="protein sequence ID" value="TWS23203.1"/>
    <property type="molecule type" value="Genomic_DNA"/>
</dbReference>
<protein>
    <submittedName>
        <fullName evidence="1">Uncharacterized protein</fullName>
    </submittedName>
</protein>
<proteinExistence type="predicted"/>
<dbReference type="RefSeq" id="WP_146434643.1">
    <property type="nucleotide sequence ID" value="NZ_VIGV01000004.1"/>
</dbReference>
<dbReference type="Proteomes" id="UP000319792">
    <property type="component" value="Unassembled WGS sequence"/>
</dbReference>
<name>A0A5C5RL59_9ACTN</name>
<evidence type="ECO:0000313" key="1">
    <source>
        <dbReference type="EMBL" id="TWS23203.1"/>
    </source>
</evidence>
<reference evidence="1 2" key="1">
    <citation type="submission" date="2019-08" db="EMBL/GenBank/DDBJ databases">
        <title>Tsukamurella conjunctivitidis sp. nov., Tsukamurella assacharolytica sp. nov. and Tsukamurella sputae sp. nov. isolated from patients with conjunctivitis, bacteraemia (lymphoma) and respiratory infection (sputum) in Hong Kong.</title>
        <authorList>
            <person name="Fok K.M.N."/>
            <person name="Fong J.Y.H."/>
        </authorList>
    </citation>
    <scope>NUCLEOTIDE SEQUENCE [LARGE SCALE GENOMIC DNA]</scope>
    <source>
        <strain evidence="1 2">HKU70</strain>
    </source>
</reference>
<organism evidence="1 2">
    <name type="scientific">Tsukamurella sputi</name>
    <dbReference type="NCBI Taxonomy" id="2591848"/>
    <lineage>
        <taxon>Bacteria</taxon>
        <taxon>Bacillati</taxon>
        <taxon>Actinomycetota</taxon>
        <taxon>Actinomycetes</taxon>
        <taxon>Mycobacteriales</taxon>
        <taxon>Tsukamurellaceae</taxon>
        <taxon>Tsukamurella</taxon>
    </lineage>
</organism>
<keyword evidence="2" id="KW-1185">Reference proteome</keyword>
<sequence length="81" mass="8929">MTAPVVDEVPDRTLTAPDGTEVRLSTMTRWHFGMCREAKLLTLVERLVVARRLEGLDGQYPPLGEVQLVSMARVGILVGIP</sequence>
<accession>A0A5C5RL59</accession>
<gene>
    <name evidence="1" type="ORF">FK268_12855</name>
</gene>
<evidence type="ECO:0000313" key="2">
    <source>
        <dbReference type="Proteomes" id="UP000319792"/>
    </source>
</evidence>
<dbReference type="AlphaFoldDB" id="A0A5C5RL59"/>
<comment type="caution">
    <text evidence="1">The sequence shown here is derived from an EMBL/GenBank/DDBJ whole genome shotgun (WGS) entry which is preliminary data.</text>
</comment>